<keyword evidence="3" id="KW-1185">Reference proteome</keyword>
<proteinExistence type="predicted"/>
<name>A0AAP0RB47_LIQFO</name>
<comment type="caution">
    <text evidence="2">The sequence shown here is derived from an EMBL/GenBank/DDBJ whole genome shotgun (WGS) entry which is preliminary data.</text>
</comment>
<evidence type="ECO:0000313" key="3">
    <source>
        <dbReference type="Proteomes" id="UP001415857"/>
    </source>
</evidence>
<protein>
    <submittedName>
        <fullName evidence="2">Uncharacterized protein</fullName>
    </submittedName>
</protein>
<accession>A0AAP0RB47</accession>
<feature type="compositionally biased region" description="Basic and acidic residues" evidence="1">
    <location>
        <begin position="1"/>
        <end position="23"/>
    </location>
</feature>
<organism evidence="2 3">
    <name type="scientific">Liquidambar formosana</name>
    <name type="common">Formosan gum</name>
    <dbReference type="NCBI Taxonomy" id="63359"/>
    <lineage>
        <taxon>Eukaryota</taxon>
        <taxon>Viridiplantae</taxon>
        <taxon>Streptophyta</taxon>
        <taxon>Embryophyta</taxon>
        <taxon>Tracheophyta</taxon>
        <taxon>Spermatophyta</taxon>
        <taxon>Magnoliopsida</taxon>
        <taxon>eudicotyledons</taxon>
        <taxon>Gunneridae</taxon>
        <taxon>Pentapetalae</taxon>
        <taxon>Saxifragales</taxon>
        <taxon>Altingiaceae</taxon>
        <taxon>Liquidambar</taxon>
    </lineage>
</organism>
<evidence type="ECO:0000256" key="1">
    <source>
        <dbReference type="SAM" id="MobiDB-lite"/>
    </source>
</evidence>
<reference evidence="2 3" key="1">
    <citation type="journal article" date="2024" name="Plant J.">
        <title>Genome sequences and population genomics reveal climatic adaptation and genomic divergence between two closely related sweetgum species.</title>
        <authorList>
            <person name="Xu W.Q."/>
            <person name="Ren C.Q."/>
            <person name="Zhang X.Y."/>
            <person name="Comes H.P."/>
            <person name="Liu X.H."/>
            <person name="Li Y.G."/>
            <person name="Kettle C.J."/>
            <person name="Jalonen R."/>
            <person name="Gaisberger H."/>
            <person name="Ma Y.Z."/>
            <person name="Qiu Y.X."/>
        </authorList>
    </citation>
    <scope>NUCLEOTIDE SEQUENCE [LARGE SCALE GENOMIC DNA]</scope>
    <source>
        <strain evidence="2">Hangzhou</strain>
    </source>
</reference>
<dbReference type="Proteomes" id="UP001415857">
    <property type="component" value="Unassembled WGS sequence"/>
</dbReference>
<dbReference type="AlphaFoldDB" id="A0AAP0RB47"/>
<feature type="region of interest" description="Disordered" evidence="1">
    <location>
        <begin position="1"/>
        <end position="24"/>
    </location>
</feature>
<gene>
    <name evidence="2" type="ORF">L1049_018747</name>
</gene>
<sequence>MDNVAEHSTRNRGKEKVDVEAREKGKRVVKQEEGGVGMTIKQRKPYVDVVIKEERKLWRPVILSETSEIVDIHRRENFNAYKVEV</sequence>
<dbReference type="EMBL" id="JBBPBK010000012">
    <property type="protein sequence ID" value="KAK9273935.1"/>
    <property type="molecule type" value="Genomic_DNA"/>
</dbReference>
<evidence type="ECO:0000313" key="2">
    <source>
        <dbReference type="EMBL" id="KAK9273935.1"/>
    </source>
</evidence>